<proteinExistence type="predicted"/>
<dbReference type="RefSeq" id="WP_336602476.1">
    <property type="nucleotide sequence ID" value="NZ_JACFYJ010000140.1"/>
</dbReference>
<dbReference type="EMBL" id="JACFYJ010000140">
    <property type="protein sequence ID" value="MEI6002892.1"/>
    <property type="molecule type" value="Genomic_DNA"/>
</dbReference>
<gene>
    <name evidence="1" type="ORF">H3V53_39140</name>
</gene>
<organism evidence="1 2">
    <name type="scientific">Paraburkholderia bengalensis</name>
    <dbReference type="NCBI Taxonomy" id="2747562"/>
    <lineage>
        <taxon>Bacteria</taxon>
        <taxon>Pseudomonadati</taxon>
        <taxon>Pseudomonadota</taxon>
        <taxon>Betaproteobacteria</taxon>
        <taxon>Burkholderiales</taxon>
        <taxon>Burkholderiaceae</taxon>
        <taxon>Paraburkholderia</taxon>
    </lineage>
</organism>
<evidence type="ECO:0000313" key="2">
    <source>
        <dbReference type="Proteomes" id="UP001386437"/>
    </source>
</evidence>
<protein>
    <submittedName>
        <fullName evidence="1">Uncharacterized protein</fullName>
    </submittedName>
</protein>
<keyword evidence="2" id="KW-1185">Reference proteome</keyword>
<name>A0ABU8J5I0_9BURK</name>
<evidence type="ECO:0000313" key="1">
    <source>
        <dbReference type="EMBL" id="MEI6002892.1"/>
    </source>
</evidence>
<dbReference type="Proteomes" id="UP001386437">
    <property type="component" value="Unassembled WGS sequence"/>
</dbReference>
<dbReference type="InterPro" id="IPR027417">
    <property type="entry name" value="P-loop_NTPase"/>
</dbReference>
<comment type="caution">
    <text evidence="1">The sequence shown here is derived from an EMBL/GenBank/DDBJ whole genome shotgun (WGS) entry which is preliminary data.</text>
</comment>
<dbReference type="SUPFAM" id="SSF52540">
    <property type="entry name" value="P-loop containing nucleoside triphosphate hydrolases"/>
    <property type="match status" value="1"/>
</dbReference>
<reference evidence="1 2" key="1">
    <citation type="journal article" date="2022" name="Arch. Microbiol.">
        <title>Paraburkholderia bengalensis sp. nov. isolated from roots of Oryza sativa, IR64.</title>
        <authorList>
            <person name="Nag P."/>
            <person name="Mondal N."/>
            <person name="Sarkar J."/>
            <person name="Das S."/>
        </authorList>
    </citation>
    <scope>NUCLEOTIDE SEQUENCE [LARGE SCALE GENOMIC DNA]</scope>
    <source>
        <strain evidence="1 2">IR64_4_BI</strain>
    </source>
</reference>
<sequence>MNVLIIHTTGSVGKSTLAAVLLRPRLGAELLSIENSNFGAERYGEPVRLFEAQDYLAYIEQLMMAEGTNTITDVGSSNFTEFVHQMLIVGGLSLFDYVIVPCEKQDRTQLETITTIQTLLNAGLDPSRLRVILNKVSIPTPRRPIDVDFAALFAEAEKDPRIQINPNCYVPTLPLFAHMAANGLTWQNILADKTDYRALVRESKGQGNTMERIEYVTKQLAQGMAAQTIAILDRAFEELDIGPAVITDEAIVVDME</sequence>
<accession>A0ABU8J5I0</accession>